<organism evidence="1 2">
    <name type="scientific">Tenebrio molitor</name>
    <name type="common">Yellow mealworm beetle</name>
    <dbReference type="NCBI Taxonomy" id="7067"/>
    <lineage>
        <taxon>Eukaryota</taxon>
        <taxon>Metazoa</taxon>
        <taxon>Ecdysozoa</taxon>
        <taxon>Arthropoda</taxon>
        <taxon>Hexapoda</taxon>
        <taxon>Insecta</taxon>
        <taxon>Pterygota</taxon>
        <taxon>Neoptera</taxon>
        <taxon>Endopterygota</taxon>
        <taxon>Coleoptera</taxon>
        <taxon>Polyphaga</taxon>
        <taxon>Cucujiformia</taxon>
        <taxon>Tenebrionidae</taxon>
        <taxon>Tenebrio</taxon>
    </lineage>
</organism>
<protein>
    <submittedName>
        <fullName evidence="1">Uncharacterized protein</fullName>
    </submittedName>
</protein>
<sequence>MEAREEKEKDKKERKYVFTADLQAVLMAPKSKVSTLYYKTKLQVHNLCFYNLVNSNAYCFVWNECEGGLGAEEFSSIWMYFIEQKILLNMPADTDERSTIIMYTDGCGYQNRNALMAKVLLNVAVAHNIVIEQKYLEPGHTQMEVDSVHATIERNLKDKIINLPADYVPICQKARKKPAPYQRYKTIRPGRGKGDLKVTDIRALRYTPEGEIYYKASFVDEWKRIPQRKNTKIKTHSWEQLKQLYTERRKITAKKYEDLQAIKKTLPVDYHKFYDDLPHE</sequence>
<reference evidence="1" key="2">
    <citation type="submission" date="2021-08" db="EMBL/GenBank/DDBJ databases">
        <authorList>
            <person name="Eriksson T."/>
        </authorList>
    </citation>
    <scope>NUCLEOTIDE SEQUENCE</scope>
    <source>
        <strain evidence="1">Stoneville</strain>
        <tissue evidence="1">Whole head</tissue>
    </source>
</reference>
<evidence type="ECO:0000313" key="1">
    <source>
        <dbReference type="EMBL" id="KAH0808389.1"/>
    </source>
</evidence>
<evidence type="ECO:0000313" key="2">
    <source>
        <dbReference type="Proteomes" id="UP000719412"/>
    </source>
</evidence>
<reference evidence="1" key="1">
    <citation type="journal article" date="2020" name="J Insects Food Feed">
        <title>The yellow mealworm (Tenebrio molitor) genome: a resource for the emerging insects as food and feed industry.</title>
        <authorList>
            <person name="Eriksson T."/>
            <person name="Andere A."/>
            <person name="Kelstrup H."/>
            <person name="Emery V."/>
            <person name="Picard C."/>
        </authorList>
    </citation>
    <scope>NUCLEOTIDE SEQUENCE</scope>
    <source>
        <strain evidence="1">Stoneville</strain>
        <tissue evidence="1">Whole head</tissue>
    </source>
</reference>
<gene>
    <name evidence="1" type="ORF">GEV33_014402</name>
</gene>
<dbReference type="Proteomes" id="UP000719412">
    <property type="component" value="Unassembled WGS sequence"/>
</dbReference>
<dbReference type="PANTHER" id="PTHR10773">
    <property type="entry name" value="DNA-DIRECTED RNA POLYMERASES I, II, AND III SUBUNIT RPABC2"/>
    <property type="match status" value="1"/>
</dbReference>
<comment type="caution">
    <text evidence="1">The sequence shown here is derived from an EMBL/GenBank/DDBJ whole genome shotgun (WGS) entry which is preliminary data.</text>
</comment>
<dbReference type="EMBL" id="JABDTM020028795">
    <property type="protein sequence ID" value="KAH0808389.1"/>
    <property type="molecule type" value="Genomic_DNA"/>
</dbReference>
<accession>A0A8J6L1T5</accession>
<dbReference type="PANTHER" id="PTHR10773:SF19">
    <property type="match status" value="1"/>
</dbReference>
<dbReference type="AlphaFoldDB" id="A0A8J6L1T5"/>
<name>A0A8J6L1T5_TENMO</name>
<proteinExistence type="predicted"/>
<keyword evidence="2" id="KW-1185">Reference proteome</keyword>